<evidence type="ECO:0000313" key="2">
    <source>
        <dbReference type="EMBL" id="EKC77641.1"/>
    </source>
</evidence>
<reference evidence="2" key="1">
    <citation type="journal article" date="2013" name="Environ. Microbiol.">
        <title>Microbiota from the distal guts of lean and obese adolescents exhibit partial functional redundancy besides clear differences in community structure.</title>
        <authorList>
            <person name="Ferrer M."/>
            <person name="Ruiz A."/>
            <person name="Lanza F."/>
            <person name="Haange S.B."/>
            <person name="Oberbach A."/>
            <person name="Till H."/>
            <person name="Bargiela R."/>
            <person name="Campoy C."/>
            <person name="Segura M.T."/>
            <person name="Richter M."/>
            <person name="von Bergen M."/>
            <person name="Seifert J."/>
            <person name="Suarez A."/>
        </authorList>
    </citation>
    <scope>NUCLEOTIDE SEQUENCE</scope>
</reference>
<evidence type="ECO:0000256" key="1">
    <source>
        <dbReference type="SAM" id="MobiDB-lite"/>
    </source>
</evidence>
<name>K1V1F6_9ZZZZ</name>
<dbReference type="AlphaFoldDB" id="K1V1F6"/>
<accession>K1V1F6</accession>
<proteinExistence type="predicted"/>
<sequence length="29" mass="3219">MGGKEKTTLKEMSEILGKETIDSFNTSEN</sequence>
<feature type="non-terminal residue" evidence="2">
    <location>
        <position position="29"/>
    </location>
</feature>
<organism evidence="2">
    <name type="scientific">human gut metagenome</name>
    <dbReference type="NCBI Taxonomy" id="408170"/>
    <lineage>
        <taxon>unclassified sequences</taxon>
        <taxon>metagenomes</taxon>
        <taxon>organismal metagenomes</taxon>
    </lineage>
</organism>
<feature type="compositionally biased region" description="Basic and acidic residues" evidence="1">
    <location>
        <begin position="1"/>
        <end position="21"/>
    </location>
</feature>
<feature type="region of interest" description="Disordered" evidence="1">
    <location>
        <begin position="1"/>
        <end position="29"/>
    </location>
</feature>
<dbReference type="EMBL" id="AJWY01002691">
    <property type="protein sequence ID" value="EKC77641.1"/>
    <property type="molecule type" value="Genomic_DNA"/>
</dbReference>
<gene>
    <name evidence="2" type="ORF">LEA_04070</name>
</gene>
<comment type="caution">
    <text evidence="2">The sequence shown here is derived from an EMBL/GenBank/DDBJ whole genome shotgun (WGS) entry which is preliminary data.</text>
</comment>
<protein>
    <submittedName>
        <fullName evidence="2">Uncharacterized protein</fullName>
    </submittedName>
</protein>